<dbReference type="HOGENOM" id="CLU_1524701_0_0_1"/>
<dbReference type="RefSeq" id="XP_045288075.1">
    <property type="nucleotide sequence ID" value="XM_045431522.1"/>
</dbReference>
<keyword evidence="2" id="KW-1185">Reference proteome</keyword>
<dbReference type="AlphaFoldDB" id="C0NLU3"/>
<evidence type="ECO:0000313" key="1">
    <source>
        <dbReference type="EMBL" id="EEH07594.1"/>
    </source>
</evidence>
<evidence type="ECO:0000313" key="2">
    <source>
        <dbReference type="Proteomes" id="UP000001631"/>
    </source>
</evidence>
<dbReference type="InParanoid" id="C0NLU3"/>
<sequence length="176" mass="19626">MSASQGLVSLFWNSRDMALAQISDQWYYGAWIICARGSNLHSASKRKLVEGFRLSLGWDRRTGFPVNQQVDQIFKSTSSKVQLSTTFALASLFPSVRSGLWRNHHDSPNRMEGSNAPGRRCPAVKEWLTLFLVQAAKTLGLKMDFISSSVFIQSTSEPYNITLSLAVPRNPDLALS</sequence>
<reference evidence="1" key="1">
    <citation type="submission" date="2009-02" db="EMBL/GenBank/DDBJ databases">
        <title>The Genome Sequence of Ajellomyces capsulatus strain G186AR.</title>
        <authorList>
            <consortium name="The Broad Institute Genome Sequencing Platform"/>
            <person name="Champion M."/>
            <person name="Cuomo C."/>
            <person name="Ma L.-J."/>
            <person name="Henn M.R."/>
            <person name="Sil A."/>
            <person name="Goldman B."/>
            <person name="Young S.K."/>
            <person name="Kodira C.D."/>
            <person name="Zeng Q."/>
            <person name="Koehrsen M."/>
            <person name="Alvarado L."/>
            <person name="Berlin A."/>
            <person name="Borenstein D."/>
            <person name="Chen Z."/>
            <person name="Engels R."/>
            <person name="Freedman E."/>
            <person name="Gellesch M."/>
            <person name="Goldberg J."/>
            <person name="Griggs A."/>
            <person name="Gujja S."/>
            <person name="Heiman D."/>
            <person name="Hepburn T."/>
            <person name="Howarth C."/>
            <person name="Jen D."/>
            <person name="Larson L."/>
            <person name="Lewis B."/>
            <person name="Mehta T."/>
            <person name="Park D."/>
            <person name="Pearson M."/>
            <person name="Roberts A."/>
            <person name="Saif S."/>
            <person name="Shea T."/>
            <person name="Shenoy N."/>
            <person name="Sisk P."/>
            <person name="Stolte C."/>
            <person name="Sykes S."/>
            <person name="Walk T."/>
            <person name="White J."/>
            <person name="Yandava C."/>
            <person name="Klein B."/>
            <person name="McEwen J.G."/>
            <person name="Puccia R."/>
            <person name="Goldman G.H."/>
            <person name="Felipe M.S."/>
            <person name="Nino-Vega G."/>
            <person name="San-Blas G."/>
            <person name="Taylor J."/>
            <person name="Mendoza L."/>
            <person name="Galagan J."/>
            <person name="Nusbaum C."/>
            <person name="Birren B."/>
        </authorList>
    </citation>
    <scope>NUCLEOTIDE SEQUENCE</scope>
    <source>
        <strain evidence="1">G186AR</strain>
    </source>
</reference>
<gene>
    <name evidence="1" type="ORF">HCBG_04473</name>
</gene>
<dbReference type="Proteomes" id="UP000001631">
    <property type="component" value="Unassembled WGS sequence"/>
</dbReference>
<protein>
    <submittedName>
        <fullName evidence="1">Uncharacterized protein</fullName>
    </submittedName>
</protein>
<accession>C0NLU3</accession>
<organism evidence="1 2">
    <name type="scientific">Ajellomyces capsulatus (strain G186AR / H82 / ATCC MYA-2454 / RMSCC 2432)</name>
    <name type="common">Darling's disease fungus</name>
    <name type="synonym">Histoplasma capsulatum</name>
    <dbReference type="NCBI Taxonomy" id="447093"/>
    <lineage>
        <taxon>Eukaryota</taxon>
        <taxon>Fungi</taxon>
        <taxon>Dikarya</taxon>
        <taxon>Ascomycota</taxon>
        <taxon>Pezizomycotina</taxon>
        <taxon>Eurotiomycetes</taxon>
        <taxon>Eurotiomycetidae</taxon>
        <taxon>Onygenales</taxon>
        <taxon>Ajellomycetaceae</taxon>
        <taxon>Histoplasma</taxon>
    </lineage>
</organism>
<name>C0NLU3_AJECG</name>
<dbReference type="GeneID" id="69037489"/>
<proteinExistence type="predicted"/>
<dbReference type="EMBL" id="GG663367">
    <property type="protein sequence ID" value="EEH07594.1"/>
    <property type="molecule type" value="Genomic_DNA"/>
</dbReference>